<dbReference type="InterPro" id="IPR052977">
    <property type="entry name" value="Polyferredoxin-like_ET"/>
</dbReference>
<feature type="domain" description="4Fe-4S ferredoxin-type" evidence="4">
    <location>
        <begin position="37"/>
        <end position="67"/>
    </location>
</feature>
<dbReference type="EMBL" id="CP003333">
    <property type="protein sequence ID" value="AFL69144.1"/>
    <property type="molecule type" value="Genomic_DNA"/>
</dbReference>
<proteinExistence type="predicted"/>
<evidence type="ECO:0000259" key="4">
    <source>
        <dbReference type="PROSITE" id="PS51379"/>
    </source>
</evidence>
<dbReference type="eggNOG" id="COG1035">
    <property type="taxonomic scope" value="Bacteria"/>
</dbReference>
<dbReference type="STRING" id="760154.Sulba_1864"/>
<keyword evidence="6" id="KW-1185">Reference proteome</keyword>
<dbReference type="InterPro" id="IPR007525">
    <property type="entry name" value="FrhB_FdhB_C"/>
</dbReference>
<dbReference type="RefSeq" id="WP_014770020.1">
    <property type="nucleotide sequence ID" value="NC_018002.1"/>
</dbReference>
<reference evidence="5 6" key="1">
    <citation type="submission" date="2012-06" db="EMBL/GenBank/DDBJ databases">
        <title>Complete sequence of Sulfurospirillum barnesii SES-3.</title>
        <authorList>
            <consortium name="US DOE Joint Genome Institute"/>
            <person name="Lucas S."/>
            <person name="Han J."/>
            <person name="Lapidus A."/>
            <person name="Cheng J.-F."/>
            <person name="Goodwin L."/>
            <person name="Pitluck S."/>
            <person name="Peters L."/>
            <person name="Ovchinnikova G."/>
            <person name="Lu M."/>
            <person name="Detter J.C."/>
            <person name="Han C."/>
            <person name="Tapia R."/>
            <person name="Land M."/>
            <person name="Hauser L."/>
            <person name="Kyrpides N."/>
            <person name="Ivanova N."/>
            <person name="Pagani I."/>
            <person name="Stolz J."/>
            <person name="Arkin A."/>
            <person name="Dehal P."/>
            <person name="Oremland R."/>
            <person name="Saltikov C."/>
            <person name="Basu P."/>
            <person name="Hollibaugh J."/>
            <person name="Newman D."/>
            <person name="Stolyar S."/>
            <person name="Hazen T."/>
            <person name="Woyke T."/>
        </authorList>
    </citation>
    <scope>NUCLEOTIDE SEQUENCE [LARGE SCALE GENOMIC DNA]</scope>
    <source>
        <strain evidence="6">ATCC 700032 / DSM 10660 / SES-3</strain>
    </source>
</reference>
<dbReference type="OrthoDB" id="3247493at2"/>
<gene>
    <name evidence="5" type="ordered locus">Sulba_1864</name>
</gene>
<dbReference type="AlphaFoldDB" id="I3XYX0"/>
<dbReference type="GO" id="GO:0051536">
    <property type="term" value="F:iron-sulfur cluster binding"/>
    <property type="evidence" value="ECO:0007669"/>
    <property type="project" value="UniProtKB-KW"/>
</dbReference>
<dbReference type="Gene3D" id="3.30.70.20">
    <property type="match status" value="1"/>
</dbReference>
<dbReference type="SUPFAM" id="SSF54862">
    <property type="entry name" value="4Fe-4S ferredoxins"/>
    <property type="match status" value="1"/>
</dbReference>
<name>I3XYX0_SULBS</name>
<keyword evidence="3" id="KW-0411">Iron-sulfur</keyword>
<evidence type="ECO:0000256" key="1">
    <source>
        <dbReference type="ARBA" id="ARBA00022723"/>
    </source>
</evidence>
<dbReference type="KEGG" id="sba:Sulba_1864"/>
<evidence type="ECO:0000313" key="5">
    <source>
        <dbReference type="EMBL" id="AFL69144.1"/>
    </source>
</evidence>
<dbReference type="GO" id="GO:0046872">
    <property type="term" value="F:metal ion binding"/>
    <property type="evidence" value="ECO:0007669"/>
    <property type="project" value="UniProtKB-KW"/>
</dbReference>
<dbReference type="PROSITE" id="PS51379">
    <property type="entry name" value="4FE4S_FER_2"/>
    <property type="match status" value="2"/>
</dbReference>
<dbReference type="PANTHER" id="PTHR43193:SF2">
    <property type="entry name" value="POLYFERREDOXIN PROTEIN FWDF"/>
    <property type="match status" value="1"/>
</dbReference>
<keyword evidence="2" id="KW-0408">Iron</keyword>
<dbReference type="PANTHER" id="PTHR43193">
    <property type="match status" value="1"/>
</dbReference>
<accession>I3XYX0</accession>
<protein>
    <submittedName>
        <fullName evidence="5">Coenzyme F420-reducing hydrogenase, beta subunit</fullName>
    </submittedName>
</protein>
<dbReference type="Pfam" id="PF12838">
    <property type="entry name" value="Fer4_7"/>
    <property type="match status" value="1"/>
</dbReference>
<evidence type="ECO:0000256" key="3">
    <source>
        <dbReference type="ARBA" id="ARBA00023014"/>
    </source>
</evidence>
<evidence type="ECO:0000256" key="2">
    <source>
        <dbReference type="ARBA" id="ARBA00023004"/>
    </source>
</evidence>
<organism evidence="5 6">
    <name type="scientific">Sulfurospirillum barnesii (strain ATCC 700032 / DSM 10660 / SES-3)</name>
    <dbReference type="NCBI Taxonomy" id="760154"/>
    <lineage>
        <taxon>Bacteria</taxon>
        <taxon>Pseudomonadati</taxon>
        <taxon>Campylobacterota</taxon>
        <taxon>Epsilonproteobacteria</taxon>
        <taxon>Campylobacterales</taxon>
        <taxon>Sulfurospirillaceae</taxon>
        <taxon>Sulfurospirillum</taxon>
    </lineage>
</organism>
<keyword evidence="1" id="KW-0479">Metal-binding</keyword>
<dbReference type="Pfam" id="PF04432">
    <property type="entry name" value="FrhB_FdhB_C"/>
    <property type="match status" value="1"/>
</dbReference>
<dbReference type="eggNOG" id="COG1145">
    <property type="taxonomic scope" value="Bacteria"/>
</dbReference>
<sequence length="397" mass="45156">MPINIIDKKECNGCNACFDACSDAQAIRFEIDKEGFWYPKVDLDKCTDCGVCEKVCPELNADSPKLKVGKEPIVYAARHKDKEVIKDSTSGGVFTAFAELFYQMGGYVGGAVYDNDFNIKHIVTNDVNDLPKLRSSKYAQSDLTGFHASVKALLRKGEKVLVCGTPCQMAGLRMFLRKPYENLLILDFICRGINSPKVYQKHLNSLEKKFGSKINYLKAKNKELGWRSLTFKATFENGEAYYAKGRDDNYTRGYLQTGNITRVSCFDCKFKKNPRIADITMGDFWGVEKVAPELDDNLGTSLIMCNTDQGMNYFQALDNIDFKKVTIEDIIPGNRSLYQSVSESTENREYFFEDLDRYDFDYVTNKYFPKKKLSLKQKIRKIARNIVKPGASKYDLG</sequence>
<dbReference type="Proteomes" id="UP000006176">
    <property type="component" value="Chromosome"/>
</dbReference>
<dbReference type="HOGENOM" id="CLU_037958_1_0_7"/>
<feature type="domain" description="4Fe-4S ferredoxin-type" evidence="4">
    <location>
        <begin position="2"/>
        <end position="32"/>
    </location>
</feature>
<dbReference type="InterPro" id="IPR017900">
    <property type="entry name" value="4Fe4S_Fe_S_CS"/>
</dbReference>
<dbReference type="PATRIC" id="fig|760154.4.peg.1861"/>
<evidence type="ECO:0000313" key="6">
    <source>
        <dbReference type="Proteomes" id="UP000006176"/>
    </source>
</evidence>
<dbReference type="PROSITE" id="PS00198">
    <property type="entry name" value="4FE4S_FER_1"/>
    <property type="match status" value="1"/>
</dbReference>
<dbReference type="InterPro" id="IPR017896">
    <property type="entry name" value="4Fe4S_Fe-S-bd"/>
</dbReference>